<dbReference type="InParanoid" id="E4X6S2"/>
<evidence type="ECO:0000313" key="1">
    <source>
        <dbReference type="EMBL" id="CBY07770.1"/>
    </source>
</evidence>
<keyword evidence="2" id="KW-1185">Reference proteome</keyword>
<reference evidence="1" key="1">
    <citation type="journal article" date="2010" name="Science">
        <title>Plasticity of animal genome architecture unmasked by rapid evolution of a pelagic tunicate.</title>
        <authorList>
            <person name="Denoeud F."/>
            <person name="Henriet S."/>
            <person name="Mungpakdee S."/>
            <person name="Aury J.M."/>
            <person name="Da Silva C."/>
            <person name="Brinkmann H."/>
            <person name="Mikhaleva J."/>
            <person name="Olsen L.C."/>
            <person name="Jubin C."/>
            <person name="Canestro C."/>
            <person name="Bouquet J.M."/>
            <person name="Danks G."/>
            <person name="Poulain J."/>
            <person name="Campsteijn C."/>
            <person name="Adamski M."/>
            <person name="Cross I."/>
            <person name="Yadetie F."/>
            <person name="Muffato M."/>
            <person name="Louis A."/>
            <person name="Butcher S."/>
            <person name="Tsagkogeorga G."/>
            <person name="Konrad A."/>
            <person name="Singh S."/>
            <person name="Jensen M.F."/>
            <person name="Cong E.H."/>
            <person name="Eikeseth-Otteraa H."/>
            <person name="Noel B."/>
            <person name="Anthouard V."/>
            <person name="Porcel B.M."/>
            <person name="Kachouri-Lafond R."/>
            <person name="Nishino A."/>
            <person name="Ugolini M."/>
            <person name="Chourrout P."/>
            <person name="Nishida H."/>
            <person name="Aasland R."/>
            <person name="Huzurbazar S."/>
            <person name="Westhof E."/>
            <person name="Delsuc F."/>
            <person name="Lehrach H."/>
            <person name="Reinhardt R."/>
            <person name="Weissenbach J."/>
            <person name="Roy S.W."/>
            <person name="Artiguenave F."/>
            <person name="Postlethwait J.H."/>
            <person name="Manak J.R."/>
            <person name="Thompson E.M."/>
            <person name="Jaillon O."/>
            <person name="Du Pasquier L."/>
            <person name="Boudinot P."/>
            <person name="Liberles D.A."/>
            <person name="Volff J.N."/>
            <person name="Philippe H."/>
            <person name="Lenhard B."/>
            <person name="Roest Crollius H."/>
            <person name="Wincker P."/>
            <person name="Chourrout D."/>
        </authorList>
    </citation>
    <scope>NUCLEOTIDE SEQUENCE [LARGE SCALE GENOMIC DNA]</scope>
</reference>
<name>E4X6S2_OIKDI</name>
<organism evidence="1">
    <name type="scientific">Oikopleura dioica</name>
    <name type="common">Tunicate</name>
    <dbReference type="NCBI Taxonomy" id="34765"/>
    <lineage>
        <taxon>Eukaryota</taxon>
        <taxon>Metazoa</taxon>
        <taxon>Chordata</taxon>
        <taxon>Tunicata</taxon>
        <taxon>Appendicularia</taxon>
        <taxon>Copelata</taxon>
        <taxon>Oikopleuridae</taxon>
        <taxon>Oikopleura</taxon>
    </lineage>
</organism>
<sequence>MIVFFGNVRAQIQRDGGASISFGLLAGSRRPP</sequence>
<gene>
    <name evidence="1" type="ORF">GSOID_T00003121001</name>
</gene>
<evidence type="ECO:0000313" key="2">
    <source>
        <dbReference type="Proteomes" id="UP000001307"/>
    </source>
</evidence>
<proteinExistence type="predicted"/>
<protein>
    <submittedName>
        <fullName evidence="1">Uncharacterized protein</fullName>
    </submittedName>
</protein>
<dbReference type="Proteomes" id="UP000001307">
    <property type="component" value="Unassembled WGS sequence"/>
</dbReference>
<dbReference type="AlphaFoldDB" id="E4X6S2"/>
<accession>E4X6S2</accession>
<dbReference type="EMBL" id="FN653027">
    <property type="protein sequence ID" value="CBY07770.1"/>
    <property type="molecule type" value="Genomic_DNA"/>
</dbReference>